<accession>A0A0P1HZL8</accession>
<name>A0A0P1HZL8_9RHOB</name>
<gene>
    <name evidence="1" type="ORF">PHA8399_04333</name>
</gene>
<proteinExistence type="predicted"/>
<evidence type="ECO:0000313" key="1">
    <source>
        <dbReference type="EMBL" id="CUI02169.1"/>
    </source>
</evidence>
<dbReference type="EMBL" id="CYSR01000040">
    <property type="protein sequence ID" value="CUI02169.1"/>
    <property type="molecule type" value="Genomic_DNA"/>
</dbReference>
<reference evidence="1 2" key="1">
    <citation type="submission" date="2015-09" db="EMBL/GenBank/DDBJ databases">
        <authorList>
            <consortium name="Swine Surveillance"/>
        </authorList>
    </citation>
    <scope>NUCLEOTIDE SEQUENCE [LARGE SCALE GENOMIC DNA]</scope>
    <source>
        <strain evidence="1 2">CECT 8399</strain>
    </source>
</reference>
<dbReference type="AlphaFoldDB" id="A0A0P1HZL8"/>
<dbReference type="Proteomes" id="UP000051326">
    <property type="component" value="Unassembled WGS sequence"/>
</dbReference>
<evidence type="ECO:0000313" key="2">
    <source>
        <dbReference type="Proteomes" id="UP000051326"/>
    </source>
</evidence>
<protein>
    <submittedName>
        <fullName evidence="1">Uncharacterized protein</fullName>
    </submittedName>
</protein>
<organism evidence="1 2">
    <name type="scientific">Leisingera aquaemixtae</name>
    <dbReference type="NCBI Taxonomy" id="1396826"/>
    <lineage>
        <taxon>Bacteria</taxon>
        <taxon>Pseudomonadati</taxon>
        <taxon>Pseudomonadota</taxon>
        <taxon>Alphaproteobacteria</taxon>
        <taxon>Rhodobacterales</taxon>
        <taxon>Roseobacteraceae</taxon>
        <taxon>Leisingera</taxon>
    </lineage>
</organism>
<sequence>MEQPISVSADDLPMQLMGMLLHFLIESESLDEALRFQQLMHEHRDFFTTDDPGVREALNCVARQVGAVVEMAGTAPEFAPV</sequence>
<dbReference type="RefSeq" id="WP_058288111.1">
    <property type="nucleotide sequence ID" value="NZ_CYSR01000040.1"/>
</dbReference>